<accession>A0AAV7UXT7</accession>
<comment type="caution">
    <text evidence="2">The sequence shown here is derived from an EMBL/GenBank/DDBJ whole genome shotgun (WGS) entry which is preliminary data.</text>
</comment>
<dbReference type="AlphaFoldDB" id="A0AAV7UXT7"/>
<evidence type="ECO:0000313" key="2">
    <source>
        <dbReference type="EMBL" id="KAJ1192744.1"/>
    </source>
</evidence>
<name>A0AAV7UXT7_PLEWA</name>
<evidence type="ECO:0000313" key="3">
    <source>
        <dbReference type="Proteomes" id="UP001066276"/>
    </source>
</evidence>
<keyword evidence="3" id="KW-1185">Reference proteome</keyword>
<proteinExistence type="predicted"/>
<protein>
    <submittedName>
        <fullName evidence="2">Uncharacterized protein</fullName>
    </submittedName>
</protein>
<organism evidence="2 3">
    <name type="scientific">Pleurodeles waltl</name>
    <name type="common">Iberian ribbed newt</name>
    <dbReference type="NCBI Taxonomy" id="8319"/>
    <lineage>
        <taxon>Eukaryota</taxon>
        <taxon>Metazoa</taxon>
        <taxon>Chordata</taxon>
        <taxon>Craniata</taxon>
        <taxon>Vertebrata</taxon>
        <taxon>Euteleostomi</taxon>
        <taxon>Amphibia</taxon>
        <taxon>Batrachia</taxon>
        <taxon>Caudata</taxon>
        <taxon>Salamandroidea</taxon>
        <taxon>Salamandridae</taxon>
        <taxon>Pleurodelinae</taxon>
        <taxon>Pleurodeles</taxon>
    </lineage>
</organism>
<feature type="compositionally biased region" description="Basic and acidic residues" evidence="1">
    <location>
        <begin position="35"/>
        <end position="47"/>
    </location>
</feature>
<feature type="region of interest" description="Disordered" evidence="1">
    <location>
        <begin position="1"/>
        <end position="72"/>
    </location>
</feature>
<dbReference type="Proteomes" id="UP001066276">
    <property type="component" value="Chromosome 2_2"/>
</dbReference>
<gene>
    <name evidence="2" type="ORF">NDU88_002050</name>
</gene>
<sequence length="72" mass="7710">MYNDARGESSPPPKTLLTVRPSPGAGGSKNQKPTSENHRCSPEHRPGEICSRPNRAMLGVSRPSDGISRAAR</sequence>
<evidence type="ECO:0000256" key="1">
    <source>
        <dbReference type="SAM" id="MobiDB-lite"/>
    </source>
</evidence>
<reference evidence="2" key="1">
    <citation type="journal article" date="2022" name="bioRxiv">
        <title>Sequencing and chromosome-scale assembly of the giantPleurodeles waltlgenome.</title>
        <authorList>
            <person name="Brown T."/>
            <person name="Elewa A."/>
            <person name="Iarovenko S."/>
            <person name="Subramanian E."/>
            <person name="Araus A.J."/>
            <person name="Petzold A."/>
            <person name="Susuki M."/>
            <person name="Suzuki K.-i.T."/>
            <person name="Hayashi T."/>
            <person name="Toyoda A."/>
            <person name="Oliveira C."/>
            <person name="Osipova E."/>
            <person name="Leigh N.D."/>
            <person name="Simon A."/>
            <person name="Yun M.H."/>
        </authorList>
    </citation>
    <scope>NUCLEOTIDE SEQUENCE</scope>
    <source>
        <strain evidence="2">20211129_DDA</strain>
        <tissue evidence="2">Liver</tissue>
    </source>
</reference>
<dbReference type="EMBL" id="JANPWB010000004">
    <property type="protein sequence ID" value="KAJ1192744.1"/>
    <property type="molecule type" value="Genomic_DNA"/>
</dbReference>